<evidence type="ECO:0000256" key="3">
    <source>
        <dbReference type="ARBA" id="ARBA00022679"/>
    </source>
</evidence>
<dbReference type="Gene3D" id="3.30.230.10">
    <property type="match status" value="1"/>
</dbReference>
<evidence type="ECO:0000256" key="1">
    <source>
        <dbReference type="ARBA" id="ARBA00006566"/>
    </source>
</evidence>
<dbReference type="InterPro" id="IPR020568">
    <property type="entry name" value="Ribosomal_Su5_D2-typ_SF"/>
</dbReference>
<dbReference type="SUPFAM" id="SSF55060">
    <property type="entry name" value="GHMP Kinase, C-terminal domain"/>
    <property type="match status" value="1"/>
</dbReference>
<dbReference type="PROSITE" id="PS00106">
    <property type="entry name" value="GALACTOKINASE"/>
    <property type="match status" value="1"/>
</dbReference>
<organism evidence="15 16">
    <name type="scientific">Flagellimonas meridianipacifica</name>
    <dbReference type="NCBI Taxonomy" id="1080225"/>
    <lineage>
        <taxon>Bacteria</taxon>
        <taxon>Pseudomonadati</taxon>
        <taxon>Bacteroidota</taxon>
        <taxon>Flavobacteriia</taxon>
        <taxon>Flavobacteriales</taxon>
        <taxon>Flavobacteriaceae</taxon>
        <taxon>Flagellimonas</taxon>
    </lineage>
</organism>
<keyword evidence="9" id="KW-0299">Galactose metabolism</keyword>
<name>A0A2T0M8F4_9FLAO</name>
<reference evidence="15 16" key="1">
    <citation type="submission" date="2018-03" db="EMBL/GenBank/DDBJ databases">
        <title>Genomic Encyclopedia of Archaeal and Bacterial Type Strains, Phase II (KMG-II): from individual species to whole genera.</title>
        <authorList>
            <person name="Goeker M."/>
        </authorList>
    </citation>
    <scope>NUCLEOTIDE SEQUENCE [LARGE SCALE GENOMIC DNA]</scope>
    <source>
        <strain evidence="15 16">DSM 25027</strain>
    </source>
</reference>
<dbReference type="FunFam" id="3.30.70.890:FF:000001">
    <property type="entry name" value="Galactokinase"/>
    <property type="match status" value="1"/>
</dbReference>
<evidence type="ECO:0000259" key="12">
    <source>
        <dbReference type="Pfam" id="PF00288"/>
    </source>
</evidence>
<dbReference type="Pfam" id="PF00288">
    <property type="entry name" value="GHMP_kinases_N"/>
    <property type="match status" value="1"/>
</dbReference>
<feature type="domain" description="GHMP kinase N-terminal" evidence="12">
    <location>
        <begin position="97"/>
        <end position="185"/>
    </location>
</feature>
<keyword evidence="7" id="KW-0067">ATP-binding</keyword>
<gene>
    <name evidence="15" type="ORF">CLV81_2171</name>
</gene>
<evidence type="ECO:0000313" key="15">
    <source>
        <dbReference type="EMBL" id="PRX53784.1"/>
    </source>
</evidence>
<dbReference type="SUPFAM" id="SSF54211">
    <property type="entry name" value="Ribosomal protein S5 domain 2-like"/>
    <property type="match status" value="1"/>
</dbReference>
<keyword evidence="2" id="KW-0963">Cytoplasm</keyword>
<dbReference type="InterPro" id="IPR036554">
    <property type="entry name" value="GHMP_kinase_C_sf"/>
</dbReference>
<dbReference type="AlphaFoldDB" id="A0A2T0M8F4"/>
<proteinExistence type="inferred from homology"/>
<evidence type="ECO:0000256" key="9">
    <source>
        <dbReference type="ARBA" id="ARBA00023144"/>
    </source>
</evidence>
<evidence type="ECO:0000256" key="11">
    <source>
        <dbReference type="NCBIfam" id="TIGR00131"/>
    </source>
</evidence>
<dbReference type="GO" id="GO:0004335">
    <property type="term" value="F:galactokinase activity"/>
    <property type="evidence" value="ECO:0007669"/>
    <property type="project" value="UniProtKB-UniRule"/>
</dbReference>
<dbReference type="InterPro" id="IPR019741">
    <property type="entry name" value="Galactokinase_CS"/>
</dbReference>
<dbReference type="FunFam" id="3.30.230.10:FF:000017">
    <property type="entry name" value="Galactokinase"/>
    <property type="match status" value="1"/>
</dbReference>
<dbReference type="PRINTS" id="PR00959">
    <property type="entry name" value="MEVGALKINASE"/>
</dbReference>
<dbReference type="PIRSF" id="PIRSF000530">
    <property type="entry name" value="Galactokinase"/>
    <property type="match status" value="1"/>
</dbReference>
<keyword evidence="5" id="KW-0547">Nucleotide-binding</keyword>
<evidence type="ECO:0000256" key="5">
    <source>
        <dbReference type="ARBA" id="ARBA00022741"/>
    </source>
</evidence>
<accession>A0A2T0M8F4</accession>
<dbReference type="Proteomes" id="UP000237640">
    <property type="component" value="Unassembled WGS sequence"/>
</dbReference>
<dbReference type="RefSeq" id="WP_245911987.1">
    <property type="nucleotide sequence ID" value="NZ_PVYX01000002.1"/>
</dbReference>
<dbReference type="PRINTS" id="PR00473">
    <property type="entry name" value="GALCTOKINASE"/>
</dbReference>
<dbReference type="PANTHER" id="PTHR10457">
    <property type="entry name" value="MEVALONATE KINASE/GALACTOKINASE"/>
    <property type="match status" value="1"/>
</dbReference>
<dbReference type="InterPro" id="IPR019539">
    <property type="entry name" value="GalKase_N"/>
</dbReference>
<dbReference type="EC" id="2.7.1.6" evidence="11"/>
<dbReference type="GO" id="GO:0046872">
    <property type="term" value="F:metal ion binding"/>
    <property type="evidence" value="ECO:0007669"/>
    <property type="project" value="UniProtKB-KW"/>
</dbReference>
<feature type="domain" description="Galactokinase N-terminal" evidence="14">
    <location>
        <begin position="16"/>
        <end position="64"/>
    </location>
</feature>
<dbReference type="GO" id="GO:0005829">
    <property type="term" value="C:cytosol"/>
    <property type="evidence" value="ECO:0007669"/>
    <property type="project" value="TreeGrafter"/>
</dbReference>
<evidence type="ECO:0000256" key="2">
    <source>
        <dbReference type="ARBA" id="ARBA00022490"/>
    </source>
</evidence>
<evidence type="ECO:0000313" key="16">
    <source>
        <dbReference type="Proteomes" id="UP000237640"/>
    </source>
</evidence>
<keyword evidence="3" id="KW-0808">Transferase</keyword>
<evidence type="ECO:0000259" key="14">
    <source>
        <dbReference type="Pfam" id="PF10509"/>
    </source>
</evidence>
<comment type="caution">
    <text evidence="15">The sequence shown here is derived from an EMBL/GenBank/DDBJ whole genome shotgun (WGS) entry which is preliminary data.</text>
</comment>
<evidence type="ECO:0000256" key="8">
    <source>
        <dbReference type="ARBA" id="ARBA00022842"/>
    </source>
</evidence>
<dbReference type="GO" id="GO:0006012">
    <property type="term" value="P:galactose metabolic process"/>
    <property type="evidence" value="ECO:0007669"/>
    <property type="project" value="UniProtKB-UniRule"/>
</dbReference>
<sequence length="396" mass="44439">MIEMHYSKKLNEEVQQKFKEHYGKDCGLLFSPGRINIIGEHTDYNSGFVMPGAIDKGIHCAFAKNNLNSIRMYSLDFDQELIISTDHTEPVATQWANYILGVFAILRDKKLKVSGFDMVFGGDIPIGSGLSSSAALENAAGFALNQLFDLQLNSVTLAKVGQQAEHEYAGVRCGIMDQFASALGKEDHVLQLDCQSLEFEYIPAHFGEYEIILFNSKVKHSLAESEYNMRRATCEEGVQLLQKFFPQVKSLRDATLEMLEQEKHEFSSETLNCCSYVIEENERVSQASEALRKGQLQKLGSLLFASHQGLSEKYRVSCDELDFLVDLAAVYPTIIGARMMGGGFGGCTINLVKKAAKENIIHDFQKAYRAKFQIELESYEVRLSKGTHIINSQNYE</sequence>
<dbReference type="Gene3D" id="3.30.70.890">
    <property type="entry name" value="GHMP kinase, C-terminal domain"/>
    <property type="match status" value="1"/>
</dbReference>
<comment type="similarity">
    <text evidence="1">Belongs to the GHMP kinase family. GalK subfamily.</text>
</comment>
<evidence type="ECO:0000256" key="4">
    <source>
        <dbReference type="ARBA" id="ARBA00022723"/>
    </source>
</evidence>
<evidence type="ECO:0000256" key="7">
    <source>
        <dbReference type="ARBA" id="ARBA00022840"/>
    </source>
</evidence>
<protein>
    <recommendedName>
        <fullName evidence="11">Galactokinase</fullName>
        <ecNumber evidence="11">2.7.1.6</ecNumber>
    </recommendedName>
</protein>
<keyword evidence="10" id="KW-0119">Carbohydrate metabolism</keyword>
<dbReference type="InterPro" id="IPR013750">
    <property type="entry name" value="GHMP_kinase_C_dom"/>
</dbReference>
<keyword evidence="6 15" id="KW-0418">Kinase</keyword>
<dbReference type="NCBIfam" id="TIGR00131">
    <property type="entry name" value="gal_kin"/>
    <property type="match status" value="1"/>
</dbReference>
<evidence type="ECO:0000256" key="6">
    <source>
        <dbReference type="ARBA" id="ARBA00022777"/>
    </source>
</evidence>
<dbReference type="PANTHER" id="PTHR10457:SF7">
    <property type="entry name" value="GALACTOKINASE-RELATED"/>
    <property type="match status" value="1"/>
</dbReference>
<dbReference type="InterPro" id="IPR014721">
    <property type="entry name" value="Ribsml_uS5_D2-typ_fold_subgr"/>
</dbReference>
<dbReference type="InterPro" id="IPR006203">
    <property type="entry name" value="GHMP_knse_ATP-bd_CS"/>
</dbReference>
<dbReference type="GO" id="GO:0005524">
    <property type="term" value="F:ATP binding"/>
    <property type="evidence" value="ECO:0007669"/>
    <property type="project" value="UniProtKB-UniRule"/>
</dbReference>
<dbReference type="Pfam" id="PF10509">
    <property type="entry name" value="GalKase_gal_bdg"/>
    <property type="match status" value="1"/>
</dbReference>
<dbReference type="EMBL" id="PVYX01000002">
    <property type="protein sequence ID" value="PRX53784.1"/>
    <property type="molecule type" value="Genomic_DNA"/>
</dbReference>
<keyword evidence="8" id="KW-0460">Magnesium</keyword>
<feature type="domain" description="GHMP kinase C-terminal" evidence="13">
    <location>
        <begin position="289"/>
        <end position="369"/>
    </location>
</feature>
<evidence type="ECO:0000256" key="10">
    <source>
        <dbReference type="ARBA" id="ARBA00023277"/>
    </source>
</evidence>
<dbReference type="PROSITE" id="PS00627">
    <property type="entry name" value="GHMP_KINASES_ATP"/>
    <property type="match status" value="1"/>
</dbReference>
<dbReference type="InterPro" id="IPR000705">
    <property type="entry name" value="Galactokinase"/>
</dbReference>
<dbReference type="InterPro" id="IPR006206">
    <property type="entry name" value="Mevalonate/galactokinase"/>
</dbReference>
<dbReference type="InterPro" id="IPR006204">
    <property type="entry name" value="GHMP_kinase_N_dom"/>
</dbReference>
<evidence type="ECO:0000259" key="13">
    <source>
        <dbReference type="Pfam" id="PF08544"/>
    </source>
</evidence>
<keyword evidence="4" id="KW-0479">Metal-binding</keyword>
<keyword evidence="16" id="KW-1185">Reference proteome</keyword>
<dbReference type="Pfam" id="PF08544">
    <property type="entry name" value="GHMP_kinases_C"/>
    <property type="match status" value="1"/>
</dbReference>